<proteinExistence type="predicted"/>
<evidence type="ECO:0000313" key="2">
    <source>
        <dbReference type="EMBL" id="NMU89653.1"/>
    </source>
</evidence>
<feature type="transmembrane region" description="Helical" evidence="1">
    <location>
        <begin position="12"/>
        <end position="30"/>
    </location>
</feature>
<dbReference type="RefSeq" id="WP_169536199.1">
    <property type="nucleotide sequence ID" value="NZ_JABBZE010000046.1"/>
</dbReference>
<sequence length="212" mass="21926">MRLPQVGGGRIAAALLAIAAFFGIAAMFRPEPVSDFLYYWMIADAPALYHKGGVVGELFGPVKGAAIAPYWGAALLNACFAVAAIFAVVPATNAAGSRARLVSVLGALVVVLAILAAAPAAALVATDLMAFSTFVVGMSLLVRAAPIAQRWPAAVGTVLILAVSASLRPIYAPVMLISAVALGLMRYALVGATAGRSRWNPGCTRRDWVSCW</sequence>
<reference evidence="2 3" key="1">
    <citation type="submission" date="2020-04" db="EMBL/GenBank/DDBJ databases">
        <title>Achromobacter ruhlandii genome sequencing and assembly.</title>
        <authorList>
            <person name="Martins R.C.R."/>
            <person name="Perdigao-Neto L.V."/>
            <person name="Levin A.S.S."/>
            <person name="Costa S.F."/>
        </authorList>
    </citation>
    <scope>NUCLEOTIDE SEQUENCE [LARGE SCALE GENOMIC DNA]</scope>
    <source>
        <strain evidence="2 3">9035ralo</strain>
    </source>
</reference>
<feature type="transmembrane region" description="Helical" evidence="1">
    <location>
        <begin position="101"/>
        <end position="122"/>
    </location>
</feature>
<gene>
    <name evidence="2" type="ORF">HGQ98_07225</name>
</gene>
<dbReference type="EMBL" id="JABBZE010000046">
    <property type="protein sequence ID" value="NMU89653.1"/>
    <property type="molecule type" value="Genomic_DNA"/>
</dbReference>
<accession>A0A848NGG4</accession>
<keyword evidence="1" id="KW-0812">Transmembrane</keyword>
<organism evidence="2 3">
    <name type="scientific">Achromobacter ruhlandii</name>
    <dbReference type="NCBI Taxonomy" id="72557"/>
    <lineage>
        <taxon>Bacteria</taxon>
        <taxon>Pseudomonadati</taxon>
        <taxon>Pseudomonadota</taxon>
        <taxon>Betaproteobacteria</taxon>
        <taxon>Burkholderiales</taxon>
        <taxon>Alcaligenaceae</taxon>
        <taxon>Achromobacter</taxon>
    </lineage>
</organism>
<evidence type="ECO:0000313" key="3">
    <source>
        <dbReference type="Proteomes" id="UP000542405"/>
    </source>
</evidence>
<feature type="transmembrane region" description="Helical" evidence="1">
    <location>
        <begin position="177"/>
        <end position="195"/>
    </location>
</feature>
<dbReference type="Proteomes" id="UP000542405">
    <property type="component" value="Unassembled WGS sequence"/>
</dbReference>
<feature type="transmembrane region" description="Helical" evidence="1">
    <location>
        <begin position="68"/>
        <end position="89"/>
    </location>
</feature>
<evidence type="ECO:0008006" key="4">
    <source>
        <dbReference type="Google" id="ProtNLM"/>
    </source>
</evidence>
<dbReference type="AlphaFoldDB" id="A0A848NGG4"/>
<name>A0A848NGG4_9BURK</name>
<keyword evidence="1" id="KW-1133">Transmembrane helix</keyword>
<evidence type="ECO:0000256" key="1">
    <source>
        <dbReference type="SAM" id="Phobius"/>
    </source>
</evidence>
<comment type="caution">
    <text evidence="2">The sequence shown here is derived from an EMBL/GenBank/DDBJ whole genome shotgun (WGS) entry which is preliminary data.</text>
</comment>
<keyword evidence="1" id="KW-0472">Membrane</keyword>
<protein>
    <recommendedName>
        <fullName evidence="4">Glycosyltransferase RgtA/B/C/D-like domain-containing protein</fullName>
    </recommendedName>
</protein>